<keyword evidence="2" id="KW-1185">Reference proteome</keyword>
<accession>K9L5P6</accession>
<proteinExistence type="predicted"/>
<reference evidence="2" key="1">
    <citation type="submission" date="2011-11" db="EMBL/GenBank/DDBJ databases">
        <title>Escape from toxin-antitoxin mediated abortive infection can occur by recombination within a generalized transducing phage of Pectobacterium atrosepticum.</title>
        <authorList>
            <person name="Blower T.R."/>
            <person name="Evans T.J."/>
            <person name="Przybilski R."/>
            <person name="Fineran P.C."/>
            <person name="Salmond G.P.C."/>
        </authorList>
    </citation>
    <scope>NUCLEOTIDE SEQUENCE [LARGE SCALE GENOMIC DNA]</scope>
</reference>
<dbReference type="RefSeq" id="YP_007392663.1">
    <property type="nucleotide sequence ID" value="NC_020201.1"/>
</dbReference>
<dbReference type="OrthoDB" id="28902at10239"/>
<organism evidence="1 2">
    <name type="scientific">Pectobacterium phage phiTE</name>
    <dbReference type="NCBI Taxonomy" id="1116482"/>
    <lineage>
        <taxon>Viruses</taxon>
        <taxon>Duplodnaviria</taxon>
        <taxon>Heunggongvirae</taxon>
        <taxon>Uroviricota</taxon>
        <taxon>Caudoviricetes</taxon>
        <taxon>Vequintavirinae</taxon>
        <taxon>Certrevirus</taxon>
        <taxon>Certrevirus phiTE</taxon>
    </lineage>
</organism>
<name>K9L5P6_9CAUD</name>
<evidence type="ECO:0000313" key="2">
    <source>
        <dbReference type="Proteomes" id="UP000010999"/>
    </source>
</evidence>
<dbReference type="EMBL" id="JQ015307">
    <property type="protein sequence ID" value="AEZ66367.1"/>
    <property type="molecule type" value="Genomic_DNA"/>
</dbReference>
<dbReference type="GeneID" id="14515396"/>
<gene>
    <name evidence="1" type="ORF">phiTE_201</name>
</gene>
<reference evidence="1 2" key="2">
    <citation type="journal article" date="2012" name="PLoS Genet.">
        <title>Viral evasion of a bacterial suicide system by RNA-based molecular mimicry enables infectious altruism.</title>
        <authorList>
            <person name="Blower T.R."/>
            <person name="Evans T.J."/>
            <person name="Przybilski R."/>
            <person name="Fineran P.C."/>
            <person name="Salmond G.P."/>
        </authorList>
    </citation>
    <scope>NUCLEOTIDE SEQUENCE [LARGE SCALE GENOMIC DNA]</scope>
</reference>
<sequence length="68" mass="7653">MKVSVTKKIGVCSMNDQTFNTLDFADPRNHEYNGYICLCFVCGKQYLGPKRSVMCNLCANGKKPVDKE</sequence>
<protein>
    <submittedName>
        <fullName evidence="1">Uncharacterized protein</fullName>
    </submittedName>
</protein>
<dbReference type="Proteomes" id="UP000010999">
    <property type="component" value="Segment"/>
</dbReference>
<dbReference type="KEGG" id="vg:14515396"/>
<evidence type="ECO:0000313" key="1">
    <source>
        <dbReference type="EMBL" id="AEZ66367.1"/>
    </source>
</evidence>